<dbReference type="GO" id="GO:0016020">
    <property type="term" value="C:membrane"/>
    <property type="evidence" value="ECO:0007669"/>
    <property type="project" value="InterPro"/>
</dbReference>
<evidence type="ECO:0000256" key="1">
    <source>
        <dbReference type="ARBA" id="ARBA00005585"/>
    </source>
</evidence>
<comment type="subcellular location">
    <subcellularLocation>
        <location evidence="8">Cell projection</location>
        <location evidence="8">Cilium</location>
        <location evidence="8">Flagellum membrane</location>
        <topology evidence="8">Multi-pass membrane protein</topology>
    </subcellularLocation>
</comment>
<feature type="transmembrane region" description="Helical" evidence="10">
    <location>
        <begin position="409"/>
        <end position="432"/>
    </location>
</feature>
<evidence type="ECO:0000256" key="6">
    <source>
        <dbReference type="ARBA" id="ARBA00023180"/>
    </source>
</evidence>
<accession>A0A668A6U4</accession>
<name>A0A668A6U4_9TELE</name>
<dbReference type="SUPFAM" id="SSF82866">
    <property type="entry name" value="Multidrug efflux transporter AcrB transmembrane domain"/>
    <property type="match status" value="2"/>
</dbReference>
<reference evidence="12" key="1">
    <citation type="submission" date="2019-06" db="EMBL/GenBank/DDBJ databases">
        <authorList>
            <consortium name="Wellcome Sanger Institute Data Sharing"/>
        </authorList>
    </citation>
    <scope>NUCLEOTIDE SEQUENCE [LARGE SCALE GENOMIC DNA]</scope>
</reference>
<feature type="transmembrane region" description="Helical" evidence="10">
    <location>
        <begin position="724"/>
        <end position="744"/>
    </location>
</feature>
<evidence type="ECO:0000256" key="4">
    <source>
        <dbReference type="ARBA" id="ARBA00022989"/>
    </source>
</evidence>
<evidence type="ECO:0000256" key="5">
    <source>
        <dbReference type="ARBA" id="ARBA00023136"/>
    </source>
</evidence>
<keyword evidence="6" id="KW-0325">Glycoprotein</keyword>
<keyword evidence="3 10" id="KW-0812">Transmembrane</keyword>
<protein>
    <recommendedName>
        <fullName evidence="9">Patched domain-containing protein 3</fullName>
    </recommendedName>
</protein>
<evidence type="ECO:0000313" key="12">
    <source>
        <dbReference type="Ensembl" id="ENSMMDP00005046898.1"/>
    </source>
</evidence>
<evidence type="ECO:0000256" key="8">
    <source>
        <dbReference type="ARBA" id="ARBA00060429"/>
    </source>
</evidence>
<feature type="domain" description="SSD" evidence="11">
    <location>
        <begin position="275"/>
        <end position="432"/>
    </location>
</feature>
<dbReference type="AlphaFoldDB" id="A0A668A6U4"/>
<dbReference type="PANTHER" id="PTHR10796:SF60">
    <property type="entry name" value="PATCHED DOMAIN-CONTAINING PROTEIN 3"/>
    <property type="match status" value="1"/>
</dbReference>
<dbReference type="InterPro" id="IPR000731">
    <property type="entry name" value="SSD"/>
</dbReference>
<keyword evidence="5 10" id="KW-0472">Membrane</keyword>
<feature type="transmembrane region" description="Helical" evidence="10">
    <location>
        <begin position="276"/>
        <end position="297"/>
    </location>
</feature>
<sequence length="867" mass="96730">HIKTETGCPACLKMGCRRTDCVERPLSGLFEWLGSFVGSHPVYFLVIPLLLSAVLSGGFTFLRDREDNDIELQFTPRKGPSKKARDFVKDNFPYNDSMFSADRLYAKGKFASVIAVATNSSDVLRDEAFEDIIQLNNKILNITVDNGKLGFSDLCAKASGECVTNEILEIIHYNANGTNQTSITFPVHTYRSKPLFLGSVIGGVRTDANDSVTSARALKLFYNLEDEESTAEATKAWLRAFKRIFSAERNSQALEVSYYTSKSRQEEIEIHTTDGFPLFLITYALAITFSVISCLRLDNVRNKVWMAVIGVVSTGLAVLSSFGLMLYIGVPFVITVANSPFLILGIGLNNMFVLVSDWQHTHVKDPVPRRLAHSYKEAAMSITITSLSEVLKFYIGVTSDFPSVQSFCLYTSTSIIFCYIYTLTFFGAFLALNGRREASNRHWLTCMKIPSEDPHHCSDIYSICCVGGEYDKDTGAEKKQPAGDFFKKYYGPFLVKPFVMAVVLCLYAGYLAVSVYGCLHIQQGIELYDLASDNSHVVTFHRKDRQYFSNYGPNVMIVITEEFPYWDTTKRSQLQACMEDFKRQQFVDEHIYTSWLDSYLSYGHDNHLNLDDKDVFLKNLPSFFELHPYFKQDVNLTGGSVHASRSFIQTVHIDSASTEIEMFNGLKATAGKCTAASLLVYNPAFIFYDQYSVIISSTIKNVGVFTAVMLVVSLLLIPNPLCSLWVTCSIGSVIAGVTGFMALWDVSLDSISMIIFTICIGFTVDFSAHIAYAFASSKKPSPQEKIVEALSNLGYPILQGAISTILGVSVLAVSEFHIFRTFFKIMLLVMSIGMAHGLVFIPVLLVLFTCRSDESKSEDASFIISNR</sequence>
<dbReference type="FunFam" id="1.20.1640.10:FF:000013">
    <property type="entry name" value="PaTched Related family"/>
    <property type="match status" value="1"/>
</dbReference>
<dbReference type="Proteomes" id="UP000472263">
    <property type="component" value="Chromosome 20"/>
</dbReference>
<gene>
    <name evidence="12" type="primary">PTCHD3</name>
</gene>
<dbReference type="Gene3D" id="1.20.1640.10">
    <property type="entry name" value="Multidrug efflux transporter AcrB transmembrane domain"/>
    <property type="match status" value="2"/>
</dbReference>
<dbReference type="InParanoid" id="A0A668A6U4"/>
<evidence type="ECO:0000256" key="2">
    <source>
        <dbReference type="ARBA" id="ARBA00022475"/>
    </source>
</evidence>
<dbReference type="Pfam" id="PF02460">
    <property type="entry name" value="Patched"/>
    <property type="match status" value="1"/>
</dbReference>
<feature type="transmembrane region" description="Helical" evidence="10">
    <location>
        <begin position="699"/>
        <end position="717"/>
    </location>
</feature>
<dbReference type="PANTHER" id="PTHR10796">
    <property type="entry name" value="PATCHED-RELATED"/>
    <property type="match status" value="1"/>
</dbReference>
<evidence type="ECO:0000256" key="7">
    <source>
        <dbReference type="ARBA" id="ARBA00057027"/>
    </source>
</evidence>
<feature type="transmembrane region" description="Helical" evidence="10">
    <location>
        <begin position="493"/>
        <end position="513"/>
    </location>
</feature>
<dbReference type="Ensembl" id="ENSMMDT00005047832.1">
    <property type="protein sequence ID" value="ENSMMDP00005046898.1"/>
    <property type="gene ID" value="ENSMMDG00005021415.1"/>
</dbReference>
<feature type="transmembrane region" description="Helical" evidence="10">
    <location>
        <begin position="42"/>
        <end position="62"/>
    </location>
</feature>
<evidence type="ECO:0000256" key="9">
    <source>
        <dbReference type="ARBA" id="ARBA00074262"/>
    </source>
</evidence>
<evidence type="ECO:0000256" key="10">
    <source>
        <dbReference type="SAM" id="Phobius"/>
    </source>
</evidence>
<keyword evidence="4 10" id="KW-1133">Transmembrane helix</keyword>
<feature type="transmembrane region" description="Helical" evidence="10">
    <location>
        <begin position="825"/>
        <end position="848"/>
    </location>
</feature>
<dbReference type="InterPro" id="IPR051697">
    <property type="entry name" value="Patched_domain-protein"/>
</dbReference>
<comment type="similarity">
    <text evidence="1">Belongs to the patched family.</text>
</comment>
<feature type="transmembrane region" description="Helical" evidence="10">
    <location>
        <begin position="340"/>
        <end position="358"/>
    </location>
</feature>
<proteinExistence type="inferred from homology"/>
<evidence type="ECO:0000259" key="11">
    <source>
        <dbReference type="PROSITE" id="PS50156"/>
    </source>
</evidence>
<feature type="transmembrane region" description="Helical" evidence="10">
    <location>
        <begin position="750"/>
        <end position="772"/>
    </location>
</feature>
<feature type="transmembrane region" description="Helical" evidence="10">
    <location>
        <begin position="793"/>
        <end position="813"/>
    </location>
</feature>
<keyword evidence="2" id="KW-1003">Cell membrane</keyword>
<organism evidence="12 13">
    <name type="scientific">Myripristis murdjan</name>
    <name type="common">pinecone soldierfish</name>
    <dbReference type="NCBI Taxonomy" id="586833"/>
    <lineage>
        <taxon>Eukaryota</taxon>
        <taxon>Metazoa</taxon>
        <taxon>Chordata</taxon>
        <taxon>Craniata</taxon>
        <taxon>Vertebrata</taxon>
        <taxon>Euteleostomi</taxon>
        <taxon>Actinopterygii</taxon>
        <taxon>Neopterygii</taxon>
        <taxon>Teleostei</taxon>
        <taxon>Neoteleostei</taxon>
        <taxon>Acanthomorphata</taxon>
        <taxon>Holocentriformes</taxon>
        <taxon>Holocentridae</taxon>
        <taxon>Myripristis</taxon>
    </lineage>
</organism>
<reference evidence="12" key="3">
    <citation type="submission" date="2025-09" db="UniProtKB">
        <authorList>
            <consortium name="Ensembl"/>
        </authorList>
    </citation>
    <scope>IDENTIFICATION</scope>
</reference>
<feature type="transmembrane region" description="Helical" evidence="10">
    <location>
        <begin position="304"/>
        <end position="328"/>
    </location>
</feature>
<keyword evidence="13" id="KW-1185">Reference proteome</keyword>
<dbReference type="InterPro" id="IPR003392">
    <property type="entry name" value="PTHD_SSD"/>
</dbReference>
<reference evidence="12" key="2">
    <citation type="submission" date="2025-08" db="UniProtKB">
        <authorList>
            <consortium name="Ensembl"/>
        </authorList>
    </citation>
    <scope>IDENTIFICATION</scope>
</reference>
<dbReference type="GO" id="GO:0097225">
    <property type="term" value="C:sperm midpiece"/>
    <property type="evidence" value="ECO:0007669"/>
    <property type="project" value="UniProtKB-ARBA"/>
</dbReference>
<dbReference type="PROSITE" id="PS50156">
    <property type="entry name" value="SSD"/>
    <property type="match status" value="1"/>
</dbReference>
<evidence type="ECO:0000256" key="3">
    <source>
        <dbReference type="ARBA" id="ARBA00022692"/>
    </source>
</evidence>
<evidence type="ECO:0000313" key="13">
    <source>
        <dbReference type="Proteomes" id="UP000472263"/>
    </source>
</evidence>
<comment type="function">
    <text evidence="7">May play a role in sperm development or sperm function. However, does not appear to have an essential role in spermatogenesis or male fertility.</text>
</comment>
<dbReference type="GeneTree" id="ENSGT00940000158727"/>